<protein>
    <submittedName>
        <fullName evidence="1">Uncharacterized protein</fullName>
    </submittedName>
</protein>
<feature type="non-terminal residue" evidence="1">
    <location>
        <position position="40"/>
    </location>
</feature>
<reference evidence="1 2" key="1">
    <citation type="submission" date="2012-10" db="EMBL/GenBank/DDBJ databases">
        <title>Genome sequence of Vibrio Cholerae HENC-02.</title>
        <authorList>
            <person name="Eppinger M."/>
            <person name="Hasan N.A."/>
            <person name="Sengamalay N."/>
            <person name="Hine E."/>
            <person name="Su Q."/>
            <person name="Daugherty S.C."/>
            <person name="Young S."/>
            <person name="Sadzewicz L."/>
            <person name="Tallon L."/>
            <person name="Cebula T.A."/>
            <person name="Ravel J."/>
            <person name="Colwell R.R."/>
        </authorList>
    </citation>
    <scope>NUCLEOTIDE SEQUENCE [LARGE SCALE GENOMIC DNA]</scope>
    <source>
        <strain evidence="1 2">HENC-02</strain>
    </source>
</reference>
<gene>
    <name evidence="1" type="ORF">VCHENC02_3293A</name>
</gene>
<dbReference type="EMBL" id="AJSR01001376">
    <property type="protein sequence ID" value="EKM31026.1"/>
    <property type="molecule type" value="Genomic_DNA"/>
</dbReference>
<name>A0A454CX84_VIBHA</name>
<organism evidence="1 2">
    <name type="scientific">Vibrio harveyi</name>
    <name type="common">Beneckea harveyi</name>
    <dbReference type="NCBI Taxonomy" id="669"/>
    <lineage>
        <taxon>Bacteria</taxon>
        <taxon>Pseudomonadati</taxon>
        <taxon>Pseudomonadota</taxon>
        <taxon>Gammaproteobacteria</taxon>
        <taxon>Vibrionales</taxon>
        <taxon>Vibrionaceae</taxon>
        <taxon>Vibrio</taxon>
    </lineage>
</organism>
<sequence length="40" mass="4530">MNRNSRPAIAPGSIRPFTDTTIRIRNRRGIRILPAFSIPP</sequence>
<evidence type="ECO:0000313" key="2">
    <source>
        <dbReference type="Proteomes" id="UP000008367"/>
    </source>
</evidence>
<proteinExistence type="predicted"/>
<dbReference type="Proteomes" id="UP000008367">
    <property type="component" value="Unassembled WGS sequence"/>
</dbReference>
<comment type="caution">
    <text evidence="1">The sequence shown here is derived from an EMBL/GenBank/DDBJ whole genome shotgun (WGS) entry which is preliminary data.</text>
</comment>
<dbReference type="AlphaFoldDB" id="A0A454CX84"/>
<evidence type="ECO:0000313" key="1">
    <source>
        <dbReference type="EMBL" id="EKM31026.1"/>
    </source>
</evidence>
<accession>A0A454CX84</accession>